<name>A0A6M3IUT0_9ZZZZ</name>
<organism evidence="1">
    <name type="scientific">viral metagenome</name>
    <dbReference type="NCBI Taxonomy" id="1070528"/>
    <lineage>
        <taxon>unclassified sequences</taxon>
        <taxon>metagenomes</taxon>
        <taxon>organismal metagenomes</taxon>
    </lineage>
</organism>
<dbReference type="PANTHER" id="PTHR11228">
    <property type="entry name" value="RADICAL SAM DOMAIN PROTEIN"/>
    <property type="match status" value="1"/>
</dbReference>
<reference evidence="1" key="1">
    <citation type="submission" date="2020-03" db="EMBL/GenBank/DDBJ databases">
        <title>The deep terrestrial virosphere.</title>
        <authorList>
            <person name="Holmfeldt K."/>
            <person name="Nilsson E."/>
            <person name="Simone D."/>
            <person name="Lopez-Fernandez M."/>
            <person name="Wu X."/>
            <person name="de Brujin I."/>
            <person name="Lundin D."/>
            <person name="Andersson A."/>
            <person name="Bertilsson S."/>
            <person name="Dopson M."/>
        </authorList>
    </citation>
    <scope>NUCLEOTIDE SEQUENCE</scope>
    <source>
        <strain evidence="1">MM415B01131</strain>
    </source>
</reference>
<proteinExistence type="predicted"/>
<protein>
    <submittedName>
        <fullName evidence="1">Uncharacterized protein</fullName>
    </submittedName>
</protein>
<dbReference type="InterPro" id="IPR050377">
    <property type="entry name" value="Radical_SAM_PqqE_MftC-like"/>
</dbReference>
<dbReference type="Gene3D" id="3.20.20.70">
    <property type="entry name" value="Aldolase class I"/>
    <property type="match status" value="1"/>
</dbReference>
<dbReference type="InterPro" id="IPR058240">
    <property type="entry name" value="rSAM_sf"/>
</dbReference>
<sequence>MCYSNLRTVEWTGGGDPTLHPEINEIIEQADAFGLEQGMITNGVALTKNVTKESLAMLKWLRISINSLEYIDEINIPKIKGTLGFSYVINEKTDWSKSRIQDYVDKHKPAYVRIVPNCLATFDEHKINNENYSELIEKMGPPYFYQRKEFEQPKHCWWGYLKPFAHHDGWVYPCSSVVLNSGADGKFHEHFRWVKIEDLYKLYYDEMEPFPTNQCDHCVFKRQNDQVDSLLNPTGMENFV</sequence>
<dbReference type="AlphaFoldDB" id="A0A6M3IUT0"/>
<dbReference type="EMBL" id="MT141404">
    <property type="protein sequence ID" value="QJA60312.1"/>
    <property type="molecule type" value="Genomic_DNA"/>
</dbReference>
<dbReference type="InterPro" id="IPR013785">
    <property type="entry name" value="Aldolase_TIM"/>
</dbReference>
<gene>
    <name evidence="1" type="ORF">MM415B01131_0013</name>
</gene>
<accession>A0A6M3IUT0</accession>
<evidence type="ECO:0000313" key="1">
    <source>
        <dbReference type="EMBL" id="QJA60312.1"/>
    </source>
</evidence>
<dbReference type="PANTHER" id="PTHR11228:SF7">
    <property type="entry name" value="PQQA PEPTIDE CYCLASE"/>
    <property type="match status" value="1"/>
</dbReference>
<dbReference type="SUPFAM" id="SSF102114">
    <property type="entry name" value="Radical SAM enzymes"/>
    <property type="match status" value="1"/>
</dbReference>